<keyword evidence="2" id="KW-1185">Reference proteome</keyword>
<protein>
    <submittedName>
        <fullName evidence="1">Uncharacterized protein</fullName>
    </submittedName>
</protein>
<reference evidence="2" key="1">
    <citation type="journal article" date="2020" name="Nat. Commun.">
        <title>Genome assembly of wild tea tree DASZ reveals pedigree and selection history of tea varieties.</title>
        <authorList>
            <person name="Zhang W."/>
            <person name="Zhang Y."/>
            <person name="Qiu H."/>
            <person name="Guo Y."/>
            <person name="Wan H."/>
            <person name="Zhang X."/>
            <person name="Scossa F."/>
            <person name="Alseekh S."/>
            <person name="Zhang Q."/>
            <person name="Wang P."/>
            <person name="Xu L."/>
            <person name="Schmidt M.H."/>
            <person name="Jia X."/>
            <person name="Li D."/>
            <person name="Zhu A."/>
            <person name="Guo F."/>
            <person name="Chen W."/>
            <person name="Ni D."/>
            <person name="Usadel B."/>
            <person name="Fernie A.R."/>
            <person name="Wen W."/>
        </authorList>
    </citation>
    <scope>NUCLEOTIDE SEQUENCE [LARGE SCALE GENOMIC DNA]</scope>
    <source>
        <strain evidence="2">cv. G240</strain>
    </source>
</reference>
<organism evidence="1 2">
    <name type="scientific">Camellia sinensis</name>
    <name type="common">Tea plant</name>
    <name type="synonym">Thea sinensis</name>
    <dbReference type="NCBI Taxonomy" id="4442"/>
    <lineage>
        <taxon>Eukaryota</taxon>
        <taxon>Viridiplantae</taxon>
        <taxon>Streptophyta</taxon>
        <taxon>Embryophyta</taxon>
        <taxon>Tracheophyta</taxon>
        <taxon>Spermatophyta</taxon>
        <taxon>Magnoliopsida</taxon>
        <taxon>eudicotyledons</taxon>
        <taxon>Gunneridae</taxon>
        <taxon>Pentapetalae</taxon>
        <taxon>asterids</taxon>
        <taxon>Ericales</taxon>
        <taxon>Theaceae</taxon>
        <taxon>Camellia</taxon>
    </lineage>
</organism>
<dbReference type="AlphaFoldDB" id="A0A7J7FWZ7"/>
<evidence type="ECO:0000313" key="1">
    <source>
        <dbReference type="EMBL" id="KAF5931506.1"/>
    </source>
</evidence>
<reference evidence="1 2" key="2">
    <citation type="submission" date="2020-07" db="EMBL/GenBank/DDBJ databases">
        <title>Genome assembly of wild tea tree DASZ reveals pedigree and selection history of tea varieties.</title>
        <authorList>
            <person name="Zhang W."/>
        </authorList>
    </citation>
    <scope>NUCLEOTIDE SEQUENCE [LARGE SCALE GENOMIC DNA]</scope>
    <source>
        <strain evidence="2">cv. G240</strain>
        <tissue evidence="1">Leaf</tissue>
    </source>
</reference>
<dbReference type="Proteomes" id="UP000593564">
    <property type="component" value="Unassembled WGS sequence"/>
</dbReference>
<sequence>MHSPTVIKLTHKSKTTKVYEFSQQIRKCQIGTGNKGQATLKGCPSQNSVE</sequence>
<proteinExistence type="predicted"/>
<accession>A0A7J7FWZ7</accession>
<dbReference type="EMBL" id="JACBKZ010000014">
    <property type="protein sequence ID" value="KAF5931506.1"/>
    <property type="molecule type" value="Genomic_DNA"/>
</dbReference>
<comment type="caution">
    <text evidence="1">The sequence shown here is derived from an EMBL/GenBank/DDBJ whole genome shotgun (WGS) entry which is preliminary data.</text>
</comment>
<evidence type="ECO:0000313" key="2">
    <source>
        <dbReference type="Proteomes" id="UP000593564"/>
    </source>
</evidence>
<name>A0A7J7FWZ7_CAMSI</name>
<gene>
    <name evidence="1" type="ORF">HYC85_027677</name>
</gene>